<keyword evidence="2" id="KW-1185">Reference proteome</keyword>
<reference evidence="2" key="1">
    <citation type="journal article" date="2019" name="Int. J. Syst. Evol. Microbiol.">
        <title>The Global Catalogue of Microorganisms (GCM) 10K type strain sequencing project: providing services to taxonomists for standard genome sequencing and annotation.</title>
        <authorList>
            <consortium name="The Broad Institute Genomics Platform"/>
            <consortium name="The Broad Institute Genome Sequencing Center for Infectious Disease"/>
            <person name="Wu L."/>
            <person name="Ma J."/>
        </authorList>
    </citation>
    <scope>NUCLEOTIDE SEQUENCE [LARGE SCALE GENOMIC DNA]</scope>
    <source>
        <strain evidence="2">JCM 4505</strain>
    </source>
</reference>
<gene>
    <name evidence="1" type="ORF">GCM10010302_78280</name>
</gene>
<evidence type="ECO:0000313" key="2">
    <source>
        <dbReference type="Proteomes" id="UP001501867"/>
    </source>
</evidence>
<dbReference type="SUPFAM" id="SSF50447">
    <property type="entry name" value="Translation proteins"/>
    <property type="match status" value="1"/>
</dbReference>
<dbReference type="EMBL" id="BAAABV010000043">
    <property type="protein sequence ID" value="GAA0327611.1"/>
    <property type="molecule type" value="Genomic_DNA"/>
</dbReference>
<evidence type="ECO:0000313" key="1">
    <source>
        <dbReference type="EMBL" id="GAA0327611.1"/>
    </source>
</evidence>
<name>A0ABP3FXG5_9ACTN</name>
<dbReference type="InterPro" id="IPR009000">
    <property type="entry name" value="Transl_B-barrel_sf"/>
</dbReference>
<dbReference type="Proteomes" id="UP001501867">
    <property type="component" value="Unassembled WGS sequence"/>
</dbReference>
<organism evidence="1 2">
    <name type="scientific">Streptomyces polychromogenes</name>
    <dbReference type="NCBI Taxonomy" id="67342"/>
    <lineage>
        <taxon>Bacteria</taxon>
        <taxon>Bacillati</taxon>
        <taxon>Actinomycetota</taxon>
        <taxon>Actinomycetes</taxon>
        <taxon>Kitasatosporales</taxon>
        <taxon>Streptomycetaceae</taxon>
        <taxon>Streptomyces</taxon>
    </lineage>
</organism>
<proteinExistence type="predicted"/>
<accession>A0ABP3FXG5</accession>
<sequence>MDVRTGAVFSVERVFDIKGRAGLPVVGVVREGLIKVGTVLRDRETARAVRVTGIEICFSGGESGAATLIVDRRDAGNVREGAELVADSTASPAG</sequence>
<comment type="caution">
    <text evidence="1">The sequence shown here is derived from an EMBL/GenBank/DDBJ whole genome shotgun (WGS) entry which is preliminary data.</text>
</comment>
<protein>
    <submittedName>
        <fullName evidence="1">Uncharacterized protein</fullName>
    </submittedName>
</protein>